<dbReference type="InterPro" id="IPR008965">
    <property type="entry name" value="CBM2/CBM3_carb-bd_dom_sf"/>
</dbReference>
<name>A0ABS8GQU0_9FLAO</name>
<keyword evidence="6" id="KW-1185">Reference proteome</keyword>
<accession>A0ABS8GQU0</accession>
<evidence type="ECO:0000256" key="2">
    <source>
        <dbReference type="SAM" id="SignalP"/>
    </source>
</evidence>
<dbReference type="InterPro" id="IPR026444">
    <property type="entry name" value="Secre_tail"/>
</dbReference>
<comment type="caution">
    <text evidence="5">The sequence shown here is derived from an EMBL/GenBank/DDBJ whole genome shotgun (WGS) entry which is preliminary data.</text>
</comment>
<dbReference type="InterPro" id="IPR036116">
    <property type="entry name" value="FN3_sf"/>
</dbReference>
<reference evidence="5 6" key="1">
    <citation type="submission" date="2021-11" db="EMBL/GenBank/DDBJ databases">
        <title>Seasonal and diel survey of microbial diversity of the Tyrrhenian coast.</title>
        <authorList>
            <person name="Gattoni G."/>
            <person name="Corral P."/>
        </authorList>
    </citation>
    <scope>NUCLEOTIDE SEQUENCE [LARGE SCALE GENOMIC DNA]</scope>
    <source>
        <strain evidence="5 6">Mr9</strain>
    </source>
</reference>
<dbReference type="InterPro" id="IPR001956">
    <property type="entry name" value="CBM3"/>
</dbReference>
<dbReference type="SUPFAM" id="SSF51445">
    <property type="entry name" value="(Trans)glycosidases"/>
    <property type="match status" value="1"/>
</dbReference>
<dbReference type="CDD" id="cd00063">
    <property type="entry name" value="FN3"/>
    <property type="match status" value="1"/>
</dbReference>
<dbReference type="EMBL" id="JAJGMW010000002">
    <property type="protein sequence ID" value="MCC4211516.1"/>
    <property type="molecule type" value="Genomic_DNA"/>
</dbReference>
<dbReference type="InterPro" id="IPR013783">
    <property type="entry name" value="Ig-like_fold"/>
</dbReference>
<dbReference type="Pfam" id="PF00942">
    <property type="entry name" value="CBM_3"/>
    <property type="match status" value="1"/>
</dbReference>
<dbReference type="SUPFAM" id="SSF49384">
    <property type="entry name" value="Carbohydrate-binding domain"/>
    <property type="match status" value="1"/>
</dbReference>
<sequence>MKRLLHLILLFTLGIPAMVSSQTISLELNPGLKNQMNLTEVSSGTYEITTQGADPWVITRPISAYDPSAVYVISFDYIATEGLDNFQIFYGRPISPATRRIDFGSLAPTTEFTTFKAFMKYEVTNWDTFYDSLRLDLGRSAGQTITITNLVIRSAEAGEVVPVSLNPEQRNQMAITEDPAETFSINTLGNDPYVYTDPIPVYDPEQTVVLSFEYTSSTGIDFFDLFYGFPPSPDRRIQLGSIPASSTPKIYTLILPVAASAWDQYYDQLRFDFGRSPGQNITVSNLVLREPTNAEKPALKVEEQFAIELDVNRTSPFLTATELADGSYQLDTEANDPWILSKPVEVRYDIEETYILTFEYKAEAAYNELQVFFAPPLTGQQSFTADVLPAAADWTPVTINPRLLVDNFQTKNWNQFRFDFGRNENEEKSLFIRNITLRKPTAQELVEEQTSDKFVSRALDASFQAYLDTTFENAVTDVVITQDQVIVSGTAAGTSPLFLAEATADLYGFDAKGLTTITPVELVDQTFKLEFPRFEAAGDHNRDRLYSRWVLVDSDDASATNLVSNLKWPTNISAAALNNLPEDKARSVKGLDGLTPNTLPNFSDLTDLDITSMKINLLLNGVFSLNPSALTHEFNGKVYNINANFVGNLDSRLKALSDADIKASVVLLIPISIANPDLDRIFTHPDASLGLYSMANVTTPEGIEYYTAMIDFLAQRYSRPDKQFGRLDQWIIHNEVDAHTSWTHAGQKPVDLYTQIYDRSMRMVHYTIRKHNPAAKVFGSYTKHFNSKAVSDANFRSKDVLATLVELSQKEGDYEWGIGWHSYPTNLFNPLVWNDAPAQTQFNFNTPQITPRNLEMIDAYVRQKEVLYNGKKVRTILLSENGFSSNTERNANANETTQAAALAYFWKKTNNRLPAIENIQLHRWVDNPNEAGLLFGLWTVQEGTVEGFDQKKEGWYVWEAAGTANEDAFFEPYKAIIGIDDWSEIYDSVATETTPHTVTMRIEGCNASLDALLVAFNGEYKKPQEDGSLIFYNVASNVDQPYQILKGSAVLDESVLQVTSDLDLVISLEAFAGVDSRGIAPDQIEISWASNLAETNGYQIEVKSGNDDFSILDQVAADATTYVHQGVQPGTRYTYRVAALLDDGQLSCYSEETEVVAPFIIVNYRDGDKEKTESNKIRPHLILQNELDASVNMERLSLRYWFTAENTTGMVFKAEQTGIFNKKDFFGNFTTLAENRDGADHYLELTFGANASLPALGNSQELRMKIEKENPSPFDERDDYSYADFSSFTQTDKITVYWDGELIWGVEPGPANPVSNDEDTQDLGRIAPNPARAQTILYWEEPIEAFGAFSILDYQGNTTEAQALLQETQELQLNLPVLQTGIYILKGSVNGKSFSKRLMID</sequence>
<feature type="domain" description="Fibronectin type-III" evidence="3">
    <location>
        <begin position="1070"/>
        <end position="1160"/>
    </location>
</feature>
<keyword evidence="1 2" id="KW-0732">Signal</keyword>
<dbReference type="Gene3D" id="2.60.40.710">
    <property type="entry name" value="Endoglucanase-like"/>
    <property type="match status" value="1"/>
</dbReference>
<evidence type="ECO:0000259" key="4">
    <source>
        <dbReference type="PROSITE" id="PS51172"/>
    </source>
</evidence>
<dbReference type="InterPro" id="IPR017853">
    <property type="entry name" value="GH"/>
</dbReference>
<dbReference type="InterPro" id="IPR003961">
    <property type="entry name" value="FN3_dom"/>
</dbReference>
<proteinExistence type="predicted"/>
<dbReference type="RefSeq" id="WP_228228629.1">
    <property type="nucleotide sequence ID" value="NZ_JAJGMW010000002.1"/>
</dbReference>
<dbReference type="Pfam" id="PF00041">
    <property type="entry name" value="fn3"/>
    <property type="match status" value="1"/>
</dbReference>
<evidence type="ECO:0000313" key="5">
    <source>
        <dbReference type="EMBL" id="MCC4211516.1"/>
    </source>
</evidence>
<evidence type="ECO:0000256" key="1">
    <source>
        <dbReference type="ARBA" id="ARBA00022729"/>
    </source>
</evidence>
<dbReference type="PROSITE" id="PS51172">
    <property type="entry name" value="CBM3"/>
    <property type="match status" value="1"/>
</dbReference>
<dbReference type="Gene3D" id="2.60.40.10">
    <property type="entry name" value="Immunoglobulins"/>
    <property type="match status" value="1"/>
</dbReference>
<dbReference type="NCBIfam" id="TIGR04183">
    <property type="entry name" value="Por_Secre_tail"/>
    <property type="match status" value="1"/>
</dbReference>
<dbReference type="Pfam" id="PF18989">
    <property type="entry name" value="DUF5722"/>
    <property type="match status" value="1"/>
</dbReference>
<evidence type="ECO:0000313" key="6">
    <source>
        <dbReference type="Proteomes" id="UP001197770"/>
    </source>
</evidence>
<feature type="signal peptide" evidence="2">
    <location>
        <begin position="1"/>
        <end position="21"/>
    </location>
</feature>
<organism evidence="5 6">
    <name type="scientific">Leeuwenhoekiella parthenopeia</name>
    <dbReference type="NCBI Taxonomy" id="2890320"/>
    <lineage>
        <taxon>Bacteria</taxon>
        <taxon>Pseudomonadati</taxon>
        <taxon>Bacteroidota</taxon>
        <taxon>Flavobacteriia</taxon>
        <taxon>Flavobacteriales</taxon>
        <taxon>Flavobacteriaceae</taxon>
        <taxon>Leeuwenhoekiella</taxon>
    </lineage>
</organism>
<gene>
    <name evidence="5" type="ORF">LLW17_02195</name>
</gene>
<evidence type="ECO:0000259" key="3">
    <source>
        <dbReference type="PROSITE" id="PS50853"/>
    </source>
</evidence>
<feature type="chain" id="PRO_5046112187" evidence="2">
    <location>
        <begin position="22"/>
        <end position="1401"/>
    </location>
</feature>
<feature type="domain" description="CBM3" evidence="4">
    <location>
        <begin position="1157"/>
        <end position="1309"/>
    </location>
</feature>
<protein>
    <submittedName>
        <fullName evidence="5">DUF5722 domain-containing protein</fullName>
    </submittedName>
</protein>
<dbReference type="InterPro" id="IPR036966">
    <property type="entry name" value="CBM3_sf"/>
</dbReference>
<dbReference type="SMART" id="SM01067">
    <property type="entry name" value="CBM_3"/>
    <property type="match status" value="1"/>
</dbReference>
<dbReference type="InterPro" id="IPR043780">
    <property type="entry name" value="DUF5722"/>
</dbReference>
<dbReference type="SUPFAM" id="SSF49265">
    <property type="entry name" value="Fibronectin type III"/>
    <property type="match status" value="1"/>
</dbReference>
<dbReference type="PROSITE" id="PS50853">
    <property type="entry name" value="FN3"/>
    <property type="match status" value="1"/>
</dbReference>
<dbReference type="Proteomes" id="UP001197770">
    <property type="component" value="Unassembled WGS sequence"/>
</dbReference>